<keyword evidence="6" id="KW-1185">Reference proteome</keyword>
<dbReference type="InterPro" id="IPR000821">
    <property type="entry name" value="Ala_racemase"/>
</dbReference>
<dbReference type="InterPro" id="IPR009006">
    <property type="entry name" value="Ala_racemase/Decarboxylase_C"/>
</dbReference>
<dbReference type="Pfam" id="PF01168">
    <property type="entry name" value="Ala_racemase_N"/>
    <property type="match status" value="1"/>
</dbReference>
<dbReference type="Pfam" id="PF00842">
    <property type="entry name" value="Ala_racemase_C"/>
    <property type="match status" value="1"/>
</dbReference>
<dbReference type="RefSeq" id="WP_232189078.1">
    <property type="nucleotide sequence ID" value="NZ_JAIOAP010000017.1"/>
</dbReference>
<dbReference type="InterPro" id="IPR029066">
    <property type="entry name" value="PLP-binding_barrel"/>
</dbReference>
<dbReference type="EMBL" id="JASKHM010000018">
    <property type="protein sequence ID" value="MEQ4485934.1"/>
    <property type="molecule type" value="Genomic_DNA"/>
</dbReference>
<evidence type="ECO:0000256" key="3">
    <source>
        <dbReference type="ARBA" id="ARBA00023235"/>
    </source>
</evidence>
<dbReference type="EC" id="5.1.1.1" evidence="5"/>
<dbReference type="InterPro" id="IPR011079">
    <property type="entry name" value="Ala_racemase_C"/>
</dbReference>
<dbReference type="CDD" id="cd00430">
    <property type="entry name" value="PLPDE_III_AR"/>
    <property type="match status" value="1"/>
</dbReference>
<dbReference type="PANTHER" id="PTHR30511:SF0">
    <property type="entry name" value="ALANINE RACEMASE, CATABOLIC-RELATED"/>
    <property type="match status" value="1"/>
</dbReference>
<evidence type="ECO:0000259" key="4">
    <source>
        <dbReference type="SMART" id="SM01005"/>
    </source>
</evidence>
<evidence type="ECO:0000256" key="2">
    <source>
        <dbReference type="ARBA" id="ARBA00022898"/>
    </source>
</evidence>
<dbReference type="PROSITE" id="PS00395">
    <property type="entry name" value="ALANINE_RACEMASE"/>
    <property type="match status" value="1"/>
</dbReference>
<sequence>MNSFVEVNVPNVIHNIQSVRKLSGDALFMAIVKSNAYGLGMVELSLQIQSFVDRFGVNSMDEAIQLIHSGITKPVHILSPYFDDRVREGIIPTIDNIADLHRYDSICENKRYEGRFHLKINTGMNRFGLEIEQLDDFIEALQRCDHITMEGVFSHFGSTYGNHRSFTKKQWDKFMFCKKRISMIYNQPMIFHIANSAACIDFPQSRLDMVRIGNAMYGFLSSKANIGLLPTFLVKTSVMSVRFVNKGEYVGYGCTFKAKQNMWIAVIAFGVYDGFGLTRTRKSFLREIYLRFFPRPKLLIQKQHIKTLGNPSMTYILADVTSINAKPGEEVILKVDSILSLKETIKRKYVIPT</sequence>
<gene>
    <name evidence="5" type="primary">alr</name>
    <name evidence="5" type="ORF">QJS35_26500</name>
</gene>
<protein>
    <submittedName>
        <fullName evidence="5">Alanine racemase</fullName>
        <ecNumber evidence="5">5.1.1.1</ecNumber>
    </submittedName>
</protein>
<evidence type="ECO:0000256" key="1">
    <source>
        <dbReference type="ARBA" id="ARBA00001933"/>
    </source>
</evidence>
<dbReference type="Proteomes" id="UP001493487">
    <property type="component" value="Unassembled WGS sequence"/>
</dbReference>
<comment type="cofactor">
    <cofactor evidence="1">
        <name>pyridoxal 5'-phosphate</name>
        <dbReference type="ChEBI" id="CHEBI:597326"/>
    </cofactor>
</comment>
<evidence type="ECO:0000313" key="6">
    <source>
        <dbReference type="Proteomes" id="UP001493487"/>
    </source>
</evidence>
<dbReference type="InterPro" id="IPR020622">
    <property type="entry name" value="Ala_racemase_pyridoxalP-BS"/>
</dbReference>
<organism evidence="5 6">
    <name type="scientific">Cohnella silvisoli</name>
    <dbReference type="NCBI Taxonomy" id="2873699"/>
    <lineage>
        <taxon>Bacteria</taxon>
        <taxon>Bacillati</taxon>
        <taxon>Bacillota</taxon>
        <taxon>Bacilli</taxon>
        <taxon>Bacillales</taxon>
        <taxon>Paenibacillaceae</taxon>
        <taxon>Cohnella</taxon>
    </lineage>
</organism>
<name>A0ABV1L0V7_9BACL</name>
<comment type="caution">
    <text evidence="5">The sequence shown here is derived from an EMBL/GenBank/DDBJ whole genome shotgun (WGS) entry which is preliminary data.</text>
</comment>
<proteinExistence type="predicted"/>
<dbReference type="SUPFAM" id="SSF51419">
    <property type="entry name" value="PLP-binding barrel"/>
    <property type="match status" value="1"/>
</dbReference>
<feature type="domain" description="Alanine racemase C-terminal" evidence="4">
    <location>
        <begin position="231"/>
        <end position="350"/>
    </location>
</feature>
<keyword evidence="2" id="KW-0663">Pyridoxal phosphate</keyword>
<dbReference type="Gene3D" id="3.20.20.10">
    <property type="entry name" value="Alanine racemase"/>
    <property type="match status" value="1"/>
</dbReference>
<dbReference type="SUPFAM" id="SSF50621">
    <property type="entry name" value="Alanine racemase C-terminal domain-like"/>
    <property type="match status" value="1"/>
</dbReference>
<dbReference type="SMART" id="SM01005">
    <property type="entry name" value="Ala_racemase_C"/>
    <property type="match status" value="1"/>
</dbReference>
<dbReference type="InterPro" id="IPR001608">
    <property type="entry name" value="Ala_racemase_N"/>
</dbReference>
<dbReference type="NCBIfam" id="TIGR00492">
    <property type="entry name" value="alr"/>
    <property type="match status" value="1"/>
</dbReference>
<dbReference type="Gene3D" id="2.40.37.10">
    <property type="entry name" value="Lyase, Ornithine Decarboxylase, Chain A, domain 1"/>
    <property type="match status" value="1"/>
</dbReference>
<keyword evidence="3 5" id="KW-0413">Isomerase</keyword>
<dbReference type="GO" id="GO:0008784">
    <property type="term" value="F:alanine racemase activity"/>
    <property type="evidence" value="ECO:0007669"/>
    <property type="project" value="UniProtKB-EC"/>
</dbReference>
<accession>A0ABV1L0V7</accession>
<dbReference type="PRINTS" id="PR00992">
    <property type="entry name" value="ALARACEMASE"/>
</dbReference>
<reference evidence="5 6" key="1">
    <citation type="journal article" date="2023" name="Genome Announc.">
        <title>Pan-Genome Analyses of the Genus Cohnella and Proposal of the Novel Species Cohnella silvisoli sp. nov., Isolated from Forest Soil.</title>
        <authorList>
            <person name="Wang C."/>
            <person name="Mao L."/>
            <person name="Bao G."/>
            <person name="Zhu H."/>
        </authorList>
    </citation>
    <scope>NUCLEOTIDE SEQUENCE [LARGE SCALE GENOMIC DNA]</scope>
    <source>
        <strain evidence="5 6">NL03-T5-1</strain>
    </source>
</reference>
<dbReference type="PANTHER" id="PTHR30511">
    <property type="entry name" value="ALANINE RACEMASE"/>
    <property type="match status" value="1"/>
</dbReference>
<evidence type="ECO:0000313" key="5">
    <source>
        <dbReference type="EMBL" id="MEQ4485934.1"/>
    </source>
</evidence>